<evidence type="ECO:0000256" key="8">
    <source>
        <dbReference type="SAM" id="SignalP"/>
    </source>
</evidence>
<dbReference type="PRINTS" id="PR00625">
    <property type="entry name" value="JDOMAIN"/>
</dbReference>
<dbReference type="PANTHER" id="PTHR44653">
    <property type="entry name" value="DNAJ HOMOLOG SUBFAMILY C MEMBER 1"/>
    <property type="match status" value="1"/>
</dbReference>
<dbReference type="SUPFAM" id="SSF46565">
    <property type="entry name" value="Chaperone J-domain"/>
    <property type="match status" value="1"/>
</dbReference>
<dbReference type="SMART" id="SM00271">
    <property type="entry name" value="DnaJ"/>
    <property type="match status" value="1"/>
</dbReference>
<dbReference type="Pfam" id="PF00226">
    <property type="entry name" value="DnaJ"/>
    <property type="match status" value="1"/>
</dbReference>
<evidence type="ECO:0000256" key="6">
    <source>
        <dbReference type="SAM" id="MobiDB-lite"/>
    </source>
</evidence>
<feature type="compositionally biased region" description="Acidic residues" evidence="6">
    <location>
        <begin position="315"/>
        <end position="326"/>
    </location>
</feature>
<evidence type="ECO:0000256" key="7">
    <source>
        <dbReference type="SAM" id="Phobius"/>
    </source>
</evidence>
<evidence type="ECO:0000313" key="10">
    <source>
        <dbReference type="EMBL" id="EPQ28784.1"/>
    </source>
</evidence>
<reference evidence="10 11" key="1">
    <citation type="journal article" date="2013" name="Plant Cell">
        <title>The transition from a phytopathogenic smut ancestor to an anamorphic biocontrol agent deciphered by comparative whole-genome analysis.</title>
        <authorList>
            <person name="Lefebvre F."/>
            <person name="Joly D.L."/>
            <person name="Labbe C."/>
            <person name="Teichmann B."/>
            <person name="Linning R."/>
            <person name="Belzile F."/>
            <person name="Bakkeren G."/>
            <person name="Belanger R.R."/>
        </authorList>
    </citation>
    <scope>NUCLEOTIDE SEQUENCE [LARGE SCALE GENOMIC DNA]</scope>
    <source>
        <strain evidence="10 11">PF-1</strain>
    </source>
</reference>
<dbReference type="PANTHER" id="PTHR44653:SF2">
    <property type="entry name" value="DNAJ HOMOLOG SUBFAMILY C MEMBER 1"/>
    <property type="match status" value="1"/>
</dbReference>
<keyword evidence="3 7" id="KW-1133">Transmembrane helix</keyword>
<dbReference type="InterPro" id="IPR001623">
    <property type="entry name" value="DnaJ_domain"/>
</dbReference>
<feature type="domain" description="J" evidence="9">
    <location>
        <begin position="50"/>
        <end position="114"/>
    </location>
</feature>
<keyword evidence="4 7" id="KW-0472">Membrane</keyword>
<dbReference type="EMBL" id="KE361633">
    <property type="protein sequence ID" value="EPQ28784.1"/>
    <property type="molecule type" value="Genomic_DNA"/>
</dbReference>
<evidence type="ECO:0000256" key="3">
    <source>
        <dbReference type="ARBA" id="ARBA00022989"/>
    </source>
</evidence>
<dbReference type="RefSeq" id="XP_007879298.1">
    <property type="nucleotide sequence ID" value="XM_007881107.1"/>
</dbReference>
<feature type="chain" id="PRO_5001599817" description="J domain-containing protein" evidence="8">
    <location>
        <begin position="25"/>
        <end position="361"/>
    </location>
</feature>
<dbReference type="PROSITE" id="PS50076">
    <property type="entry name" value="DNAJ_2"/>
    <property type="match status" value="1"/>
</dbReference>
<dbReference type="eggNOG" id="KOG0724">
    <property type="taxonomic scope" value="Eukaryota"/>
</dbReference>
<dbReference type="GO" id="GO:0012505">
    <property type="term" value="C:endomembrane system"/>
    <property type="evidence" value="ECO:0007669"/>
    <property type="project" value="UniProtKB-SubCell"/>
</dbReference>
<feature type="compositionally biased region" description="Basic and acidic residues" evidence="6">
    <location>
        <begin position="327"/>
        <end position="338"/>
    </location>
</feature>
<evidence type="ECO:0000259" key="9">
    <source>
        <dbReference type="PROSITE" id="PS50076"/>
    </source>
</evidence>
<sequence length="361" mass="41149">MRLTRLVPLLCLLVLACTVLGVRASNWDKDDYEIFELQNALEDSEGKGTTFYSLLDIAKTATQSEIKRAYRKKSLELHPDKNLGRPDAQKRFERLGLINKILRDSRKDRYDHFLTNGFPKWRGTGYFYQRFRPGLVSVLLGLVVFSCGIEVLIRHLNVQRERERTERLRRSAMLVAWGPRYEEMVWRNAREAAGAPKSGGLVEKKVRVPVSGFVDLPAPLGGAEDLEKVDWQEREKKWKRCVLSASAPSSSSMHGGRTVEVLVNRDEVLVHLDGEWWPLDSDAIPSTSFTSTWPFRIFSNLTASKSSTRHHGDGDEGEKGEEEEEEERRHAEQVERKARQVIAASSSSEDGAARKRKAKRK</sequence>
<evidence type="ECO:0000256" key="4">
    <source>
        <dbReference type="ARBA" id="ARBA00023136"/>
    </source>
</evidence>
<name>A0A061H8J5_9BASI</name>
<dbReference type="KEGG" id="pfp:PFL1_03587"/>
<dbReference type="Proteomes" id="UP000053664">
    <property type="component" value="Unassembled WGS sequence"/>
</dbReference>
<accession>A0A061H8J5</accession>
<feature type="region of interest" description="Disordered" evidence="6">
    <location>
        <begin position="305"/>
        <end position="361"/>
    </location>
</feature>
<protein>
    <recommendedName>
        <fullName evidence="9">J domain-containing protein</fullName>
    </recommendedName>
</protein>
<dbReference type="InterPro" id="IPR036869">
    <property type="entry name" value="J_dom_sf"/>
</dbReference>
<evidence type="ECO:0000313" key="11">
    <source>
        <dbReference type="Proteomes" id="UP000053664"/>
    </source>
</evidence>
<feature type="transmembrane region" description="Helical" evidence="7">
    <location>
        <begin position="134"/>
        <end position="153"/>
    </location>
</feature>
<dbReference type="AlphaFoldDB" id="A0A061H8J5"/>
<dbReference type="GeneID" id="19317696"/>
<organism evidence="10 11">
    <name type="scientific">Pseudozyma flocculosa PF-1</name>
    <dbReference type="NCBI Taxonomy" id="1277687"/>
    <lineage>
        <taxon>Eukaryota</taxon>
        <taxon>Fungi</taxon>
        <taxon>Dikarya</taxon>
        <taxon>Basidiomycota</taxon>
        <taxon>Ustilaginomycotina</taxon>
        <taxon>Ustilaginomycetes</taxon>
        <taxon>Ustilaginales</taxon>
        <taxon>Ustilaginaceae</taxon>
        <taxon>Pseudozyma</taxon>
    </lineage>
</organism>
<gene>
    <name evidence="10" type="ORF">PFL1_03587</name>
</gene>
<comment type="subcellular location">
    <subcellularLocation>
        <location evidence="5">Endomembrane system</location>
        <topology evidence="5">Single-pass membrane protein</topology>
    </subcellularLocation>
</comment>
<dbReference type="InterPro" id="IPR052606">
    <property type="entry name" value="DnaJ_domain_protein"/>
</dbReference>
<evidence type="ECO:0000256" key="2">
    <source>
        <dbReference type="ARBA" id="ARBA00022729"/>
    </source>
</evidence>
<dbReference type="HOGENOM" id="CLU_037236_0_0_1"/>
<dbReference type="OrthoDB" id="413400at2759"/>
<dbReference type="Gene3D" id="1.10.287.110">
    <property type="entry name" value="DnaJ domain"/>
    <property type="match status" value="1"/>
</dbReference>
<dbReference type="PROSITE" id="PS51257">
    <property type="entry name" value="PROKAR_LIPOPROTEIN"/>
    <property type="match status" value="1"/>
</dbReference>
<feature type="signal peptide" evidence="8">
    <location>
        <begin position="1"/>
        <end position="24"/>
    </location>
</feature>
<evidence type="ECO:0000256" key="5">
    <source>
        <dbReference type="ARBA" id="ARBA00037847"/>
    </source>
</evidence>
<keyword evidence="2 8" id="KW-0732">Signal</keyword>
<evidence type="ECO:0000256" key="1">
    <source>
        <dbReference type="ARBA" id="ARBA00022692"/>
    </source>
</evidence>
<proteinExistence type="predicted"/>
<dbReference type="CDD" id="cd06257">
    <property type="entry name" value="DnaJ"/>
    <property type="match status" value="1"/>
</dbReference>
<keyword evidence="1 7" id="KW-0812">Transmembrane</keyword>